<keyword evidence="3" id="KW-0238">DNA-binding</keyword>
<dbReference type="InterPro" id="IPR001959">
    <property type="entry name" value="Transposase"/>
</dbReference>
<keyword evidence="9" id="KW-1185">Reference proteome</keyword>
<dbReference type="GO" id="GO:0006310">
    <property type="term" value="P:DNA recombination"/>
    <property type="evidence" value="ECO:0007669"/>
    <property type="project" value="UniProtKB-KW"/>
</dbReference>
<comment type="caution">
    <text evidence="8">The sequence shown here is derived from an EMBL/GenBank/DDBJ whole genome shotgun (WGS) entry which is preliminary data.</text>
</comment>
<dbReference type="NCBIfam" id="NF040570">
    <property type="entry name" value="guided_TnpB"/>
    <property type="match status" value="1"/>
</dbReference>
<dbReference type="Pfam" id="PF01385">
    <property type="entry name" value="OrfB_IS605"/>
    <property type="match status" value="1"/>
</dbReference>
<dbReference type="EMBL" id="JACHMH010000001">
    <property type="protein sequence ID" value="MBB4679786.1"/>
    <property type="molecule type" value="Genomic_DNA"/>
</dbReference>
<evidence type="ECO:0000256" key="4">
    <source>
        <dbReference type="ARBA" id="ARBA00023172"/>
    </source>
</evidence>
<evidence type="ECO:0000256" key="2">
    <source>
        <dbReference type="ARBA" id="ARBA00022578"/>
    </source>
</evidence>
<evidence type="ECO:0000259" key="6">
    <source>
        <dbReference type="Pfam" id="PF01385"/>
    </source>
</evidence>
<comment type="similarity">
    <text evidence="1">In the C-terminal section; belongs to the transposase 35 family.</text>
</comment>
<dbReference type="Pfam" id="PF07282">
    <property type="entry name" value="Cas12f1-like_TNB"/>
    <property type="match status" value="1"/>
</dbReference>
<dbReference type="AlphaFoldDB" id="A0A7W7CHC4"/>
<proteinExistence type="inferred from homology"/>
<protein>
    <submittedName>
        <fullName evidence="8">IS605 OrfB family transposase</fullName>
    </submittedName>
</protein>
<keyword evidence="2" id="KW-0815">Transposition</keyword>
<evidence type="ECO:0000259" key="7">
    <source>
        <dbReference type="Pfam" id="PF07282"/>
    </source>
</evidence>
<feature type="domain" description="Probable transposase IS891/IS1136/IS1341" evidence="6">
    <location>
        <begin position="3"/>
        <end position="79"/>
    </location>
</feature>
<dbReference type="GO" id="GO:0032196">
    <property type="term" value="P:transposition"/>
    <property type="evidence" value="ECO:0007669"/>
    <property type="project" value="UniProtKB-KW"/>
</dbReference>
<dbReference type="InterPro" id="IPR010095">
    <property type="entry name" value="Cas12f1-like_TNB"/>
</dbReference>
<organism evidence="8 9">
    <name type="scientific">Crossiella cryophila</name>
    <dbReference type="NCBI Taxonomy" id="43355"/>
    <lineage>
        <taxon>Bacteria</taxon>
        <taxon>Bacillati</taxon>
        <taxon>Actinomycetota</taxon>
        <taxon>Actinomycetes</taxon>
        <taxon>Pseudonocardiales</taxon>
        <taxon>Pseudonocardiaceae</taxon>
        <taxon>Crossiella</taxon>
    </lineage>
</organism>
<sequence length="238" mass="26154">MTAPKFLRRAARKLKRLQQDLSRKTKGSNRRKKAVVKVARAHARVADTRRDWQHKLSTSIIRDNQAVYVEDLCVAGLGRSRLAKSVHDAGWASFTAMLEYKAARYGRTFARVDRFFPSTRTCSDCGRLGDKLPLNIRSWVCPCGSTHDRDLNAAKNIKAAGQADFNDRGAQVRPAAMPAPRGEAVTRPDAACSTRSVEGISVLQSGADVNRFVPPPRAAPAPRGPAQRGRRGLWPGLA</sequence>
<keyword evidence="4" id="KW-0233">DNA recombination</keyword>
<dbReference type="Proteomes" id="UP000533598">
    <property type="component" value="Unassembled WGS sequence"/>
</dbReference>
<evidence type="ECO:0000256" key="5">
    <source>
        <dbReference type="SAM" id="MobiDB-lite"/>
    </source>
</evidence>
<dbReference type="NCBIfam" id="TIGR01766">
    <property type="entry name" value="IS200/IS605 family accessory protein TnpB-like domain"/>
    <property type="match status" value="1"/>
</dbReference>
<feature type="domain" description="Cas12f1-like TNB" evidence="7">
    <location>
        <begin position="91"/>
        <end position="157"/>
    </location>
</feature>
<accession>A0A7W7CHC4</accession>
<name>A0A7W7CHC4_9PSEU</name>
<feature type="compositionally biased region" description="Pro residues" evidence="5">
    <location>
        <begin position="213"/>
        <end position="223"/>
    </location>
</feature>
<gene>
    <name evidence="8" type="ORF">HNR67_005904</name>
</gene>
<evidence type="ECO:0000313" key="9">
    <source>
        <dbReference type="Proteomes" id="UP000533598"/>
    </source>
</evidence>
<evidence type="ECO:0000256" key="3">
    <source>
        <dbReference type="ARBA" id="ARBA00023125"/>
    </source>
</evidence>
<evidence type="ECO:0000313" key="8">
    <source>
        <dbReference type="EMBL" id="MBB4679786.1"/>
    </source>
</evidence>
<evidence type="ECO:0000256" key="1">
    <source>
        <dbReference type="ARBA" id="ARBA00008761"/>
    </source>
</evidence>
<dbReference type="GO" id="GO:0003677">
    <property type="term" value="F:DNA binding"/>
    <property type="evidence" value="ECO:0007669"/>
    <property type="project" value="UniProtKB-KW"/>
</dbReference>
<feature type="region of interest" description="Disordered" evidence="5">
    <location>
        <begin position="208"/>
        <end position="238"/>
    </location>
</feature>
<reference evidence="8 9" key="1">
    <citation type="submission" date="2020-08" db="EMBL/GenBank/DDBJ databases">
        <title>Sequencing the genomes of 1000 actinobacteria strains.</title>
        <authorList>
            <person name="Klenk H.-P."/>
        </authorList>
    </citation>
    <scope>NUCLEOTIDE SEQUENCE [LARGE SCALE GENOMIC DNA]</scope>
    <source>
        <strain evidence="8 9">DSM 44230</strain>
    </source>
</reference>